<evidence type="ECO:0000313" key="2">
    <source>
        <dbReference type="EMBL" id="KAF5388809.1"/>
    </source>
</evidence>
<organism evidence="2 3">
    <name type="scientific">Collybiopsis confluens</name>
    <dbReference type="NCBI Taxonomy" id="2823264"/>
    <lineage>
        <taxon>Eukaryota</taxon>
        <taxon>Fungi</taxon>
        <taxon>Dikarya</taxon>
        <taxon>Basidiomycota</taxon>
        <taxon>Agaricomycotina</taxon>
        <taxon>Agaricomycetes</taxon>
        <taxon>Agaricomycetidae</taxon>
        <taxon>Agaricales</taxon>
        <taxon>Marasmiineae</taxon>
        <taxon>Omphalotaceae</taxon>
        <taxon>Collybiopsis</taxon>
    </lineage>
</organism>
<comment type="caution">
    <text evidence="2">The sequence shown here is derived from an EMBL/GenBank/DDBJ whole genome shotgun (WGS) entry which is preliminary data.</text>
</comment>
<gene>
    <name evidence="2" type="ORF">D9757_005690</name>
</gene>
<feature type="region of interest" description="Disordered" evidence="1">
    <location>
        <begin position="393"/>
        <end position="412"/>
    </location>
</feature>
<proteinExistence type="predicted"/>
<reference evidence="2 3" key="1">
    <citation type="journal article" date="2020" name="ISME J.">
        <title>Uncovering the hidden diversity of litter-decomposition mechanisms in mushroom-forming fungi.</title>
        <authorList>
            <person name="Floudas D."/>
            <person name="Bentzer J."/>
            <person name="Ahren D."/>
            <person name="Johansson T."/>
            <person name="Persson P."/>
            <person name="Tunlid A."/>
        </authorList>
    </citation>
    <scope>NUCLEOTIDE SEQUENCE [LARGE SCALE GENOMIC DNA]</scope>
    <source>
        <strain evidence="2 3">CBS 406.79</strain>
    </source>
</reference>
<feature type="compositionally biased region" description="Polar residues" evidence="1">
    <location>
        <begin position="396"/>
        <end position="412"/>
    </location>
</feature>
<dbReference type="Proteomes" id="UP000518752">
    <property type="component" value="Unassembled WGS sequence"/>
</dbReference>
<evidence type="ECO:0000313" key="3">
    <source>
        <dbReference type="Proteomes" id="UP000518752"/>
    </source>
</evidence>
<evidence type="ECO:0000256" key="1">
    <source>
        <dbReference type="SAM" id="MobiDB-lite"/>
    </source>
</evidence>
<keyword evidence="3" id="KW-1185">Reference proteome</keyword>
<name>A0A8H5MCH0_9AGAR</name>
<dbReference type="AlphaFoldDB" id="A0A8H5MCH0"/>
<sequence>MLTFTLTATLLYGGSKSLITSKPLHLIIAAVKDDLTTLNIIQPSSATFKVRGPGRVEFSWSGQKDSALHKSLEAKINPRSPVSVLKSPETLWGLSITGIEYFVQEYSNADLRNDNSGGSGTKGLSTPDREIPKFPYINNEHSRLENSTEVTNQEVLTATRKYNLHLLQTRLHNKGIFEQSSTNTTKVTTTESQRLPIGAPELPPHLGMPGSSETQLKGNNDELLSSTHVFNARETQSALATGSIIGSPSVDIPTVAMKNRNSVAVLDANFNRTFLLGRPVECKKDMDSGVAIETEATSSARSKQRSLSPEIWDSGLSLASRSSDAFMSFDFTSNTIMSSKNESKIQRMPSRSSRGVWLDQAHLLSGVTCSGGSCETSIPERNRIIKPLPRALLTPPINSAQPPSTSRSTDSSVMDWLLSELEKLRKERRAGQEKQNTILEQLRKMGAADAILKPMHAVMDSRIGAENETVVDSDMAEAVKARLRAIEAEIHVEGTRKDDALQELKTIAREGRGPFVVPALLEAFVSLSKLTTDANERLRKHDALTSLSGQDG</sequence>
<protein>
    <submittedName>
        <fullName evidence="2">Uncharacterized protein</fullName>
    </submittedName>
</protein>
<accession>A0A8H5MCH0</accession>
<dbReference type="EMBL" id="JAACJN010000026">
    <property type="protein sequence ID" value="KAF5388809.1"/>
    <property type="molecule type" value="Genomic_DNA"/>
</dbReference>
<dbReference type="OrthoDB" id="3070390at2759"/>